<dbReference type="EMBL" id="CADCUP010000045">
    <property type="protein sequence ID" value="CAA9377836.1"/>
    <property type="molecule type" value="Genomic_DNA"/>
</dbReference>
<dbReference type="InterPro" id="IPR000335">
    <property type="entry name" value="Bleomycin-R"/>
</dbReference>
<evidence type="ECO:0000256" key="3">
    <source>
        <dbReference type="ARBA" id="ARBA00021572"/>
    </source>
</evidence>
<dbReference type="Gene3D" id="3.30.530.20">
    <property type="match status" value="1"/>
</dbReference>
<comment type="similarity">
    <text evidence="1">Belongs to the AHA1 family.</text>
</comment>
<dbReference type="InterPro" id="IPR029068">
    <property type="entry name" value="Glyas_Bleomycin-R_OHBP_Dase"/>
</dbReference>
<dbReference type="Pfam" id="PF19581">
    <property type="entry name" value="Glyoxalase_7"/>
    <property type="match status" value="1"/>
</dbReference>
<dbReference type="InterPro" id="IPR037523">
    <property type="entry name" value="VOC_core"/>
</dbReference>
<keyword evidence="4" id="KW-0046">Antibiotic resistance</keyword>
<evidence type="ECO:0000256" key="2">
    <source>
        <dbReference type="ARBA" id="ARBA00011051"/>
    </source>
</evidence>
<feature type="domain" description="VOC" evidence="5">
    <location>
        <begin position="3"/>
        <end position="119"/>
    </location>
</feature>
<reference evidence="6" key="1">
    <citation type="submission" date="2020-02" db="EMBL/GenBank/DDBJ databases">
        <authorList>
            <person name="Meier V. D."/>
        </authorList>
    </citation>
    <scope>NUCLEOTIDE SEQUENCE</scope>
    <source>
        <strain evidence="6">AVDCRST_MAG06</strain>
    </source>
</reference>
<dbReference type="PROSITE" id="PS51819">
    <property type="entry name" value="VOC"/>
    <property type="match status" value="1"/>
</dbReference>
<dbReference type="SUPFAM" id="SSF54593">
    <property type="entry name" value="Glyoxalase/Bleomycin resistance protein/Dihydroxybiphenyl dioxygenase"/>
    <property type="match status" value="1"/>
</dbReference>
<evidence type="ECO:0000313" key="6">
    <source>
        <dbReference type="EMBL" id="CAA9377836.1"/>
    </source>
</evidence>
<dbReference type="InterPro" id="IPR013538">
    <property type="entry name" value="ASHA1/2-like_C"/>
</dbReference>
<dbReference type="GO" id="GO:0046677">
    <property type="term" value="P:response to antibiotic"/>
    <property type="evidence" value="ECO:0007669"/>
    <property type="project" value="UniProtKB-KW"/>
</dbReference>
<dbReference type="Pfam" id="PF08327">
    <property type="entry name" value="AHSA1"/>
    <property type="match status" value="1"/>
</dbReference>
<dbReference type="InterPro" id="IPR023393">
    <property type="entry name" value="START-like_dom_sf"/>
</dbReference>
<dbReference type="RefSeq" id="WP_295656942.1">
    <property type="nucleotide sequence ID" value="NZ_CADCUP010000045.1"/>
</dbReference>
<evidence type="ECO:0000259" key="5">
    <source>
        <dbReference type="PROSITE" id="PS51819"/>
    </source>
</evidence>
<evidence type="ECO:0000256" key="1">
    <source>
        <dbReference type="ARBA" id="ARBA00006817"/>
    </source>
</evidence>
<protein>
    <recommendedName>
        <fullName evidence="3">Bleomycin resistance protein</fullName>
    </recommendedName>
</protein>
<dbReference type="Gene3D" id="3.10.180.10">
    <property type="entry name" value="2,3-Dihydroxybiphenyl 1,2-Dioxygenase, domain 1"/>
    <property type="match status" value="1"/>
</dbReference>
<dbReference type="AlphaFoldDB" id="A0A6J4N9H9"/>
<accession>A0A6J4N9H9</accession>
<dbReference type="SUPFAM" id="SSF55961">
    <property type="entry name" value="Bet v1-like"/>
    <property type="match status" value="1"/>
</dbReference>
<name>A0A6J4N9H9_9ACTN</name>
<evidence type="ECO:0000256" key="4">
    <source>
        <dbReference type="ARBA" id="ARBA00023251"/>
    </source>
</evidence>
<dbReference type="CDD" id="cd08349">
    <property type="entry name" value="BLMA_like"/>
    <property type="match status" value="1"/>
</dbReference>
<sequence>MDNLLQAVPLLRIYDEDRAREFYLDYLGFTLDWEHRFEEALPLYAQVSRDGVRLHLTGHHGDATPGSTVLVQVADARALLDELRAQDYDMLRPGLEHQPWGLEVSVVDPFGNTLRFHEPQPADAAEVPEPIRHEVVVAVEPSEAFDRFTGRYGEWWDKQYTPDPGTYDGMSVVPRVGGTVALRHRDAEEHPIGEVTVWEPGERFTQTFTLALPPGLATTLDVRFTADPAGSRVALEHGGWTAGTAHLRDSFGDWAHLLDRYAALT</sequence>
<proteinExistence type="inferred from homology"/>
<comment type="similarity">
    <text evidence="2">Belongs to the bleomycin resistance protein family.</text>
</comment>
<gene>
    <name evidence="6" type="ORF">AVDCRST_MAG06-708</name>
</gene>
<organism evidence="6">
    <name type="scientific">uncultured Nocardioides sp</name>
    <dbReference type="NCBI Taxonomy" id="198441"/>
    <lineage>
        <taxon>Bacteria</taxon>
        <taxon>Bacillati</taxon>
        <taxon>Actinomycetota</taxon>
        <taxon>Actinomycetes</taxon>
        <taxon>Propionibacteriales</taxon>
        <taxon>Nocardioidaceae</taxon>
        <taxon>Nocardioides</taxon>
        <taxon>environmental samples</taxon>
    </lineage>
</organism>